<organism evidence="2 3">
    <name type="scientific">Corvus moneduloides</name>
    <name type="common">New Caledonian crow</name>
    <dbReference type="NCBI Taxonomy" id="1196302"/>
    <lineage>
        <taxon>Eukaryota</taxon>
        <taxon>Metazoa</taxon>
        <taxon>Chordata</taxon>
        <taxon>Craniata</taxon>
        <taxon>Vertebrata</taxon>
        <taxon>Euteleostomi</taxon>
        <taxon>Archelosauria</taxon>
        <taxon>Archosauria</taxon>
        <taxon>Dinosauria</taxon>
        <taxon>Saurischia</taxon>
        <taxon>Theropoda</taxon>
        <taxon>Coelurosauria</taxon>
        <taxon>Aves</taxon>
        <taxon>Neognathae</taxon>
        <taxon>Neoaves</taxon>
        <taxon>Telluraves</taxon>
        <taxon>Australaves</taxon>
        <taxon>Passeriformes</taxon>
        <taxon>Corvoidea</taxon>
        <taxon>Corvidae</taxon>
        <taxon>Corvus</taxon>
    </lineage>
</organism>
<dbReference type="Proteomes" id="UP000694553">
    <property type="component" value="Unassembled WGS sequence"/>
</dbReference>
<dbReference type="Ensembl" id="ENSCMUT00000033136.1">
    <property type="protein sequence ID" value="ENSCMUP00000034464.1"/>
    <property type="gene ID" value="ENSCMUG00000017058.1"/>
</dbReference>
<reference evidence="3" key="1">
    <citation type="submission" date="2019-10" db="EMBL/GenBank/DDBJ databases">
        <title>Corvus moneduloides (New Caledonian crow) genome, bCorMon1, primary haplotype.</title>
        <authorList>
            <person name="Rutz C."/>
            <person name="Fungtammasan C."/>
            <person name="Mountcastle J."/>
            <person name="Formenti G."/>
            <person name="Chow W."/>
            <person name="Howe K."/>
            <person name="Steele M.P."/>
            <person name="Fernandes J."/>
            <person name="Gilbert M.T.P."/>
            <person name="Fedrigo O."/>
            <person name="Jarvis E.D."/>
            <person name="Gemmell N."/>
        </authorList>
    </citation>
    <scope>NUCLEOTIDE SEQUENCE [LARGE SCALE GENOMIC DNA]</scope>
</reference>
<dbReference type="AlphaFoldDB" id="A0A8U7MUJ1"/>
<dbReference type="InterPro" id="IPR036361">
    <property type="entry name" value="SAP_dom_sf"/>
</dbReference>
<reference evidence="2" key="2">
    <citation type="submission" date="2025-08" db="UniProtKB">
        <authorList>
            <consortium name="Ensembl"/>
        </authorList>
    </citation>
    <scope>IDENTIFICATION</scope>
</reference>
<reference evidence="2" key="3">
    <citation type="submission" date="2025-09" db="UniProtKB">
        <authorList>
            <consortium name="Ensembl"/>
        </authorList>
    </citation>
    <scope>IDENTIFICATION</scope>
</reference>
<dbReference type="Gene3D" id="1.10.720.30">
    <property type="entry name" value="SAP domain"/>
    <property type="match status" value="1"/>
</dbReference>
<feature type="region of interest" description="Disordered" evidence="1">
    <location>
        <begin position="55"/>
        <end position="100"/>
    </location>
</feature>
<sequence>MRRGCCCRGAGPRAGGTAGGEAARHAWHKRTTVFDTRGGRREPWPQLLGFHAAERAGRWSRRSAQGRAPSSPAPDGPPSPPRFPPDQETNGKTSAASSNDFSDPIYKEIAITNGYINRMTREELRSKLAEFKLETRLFVNILIYL</sequence>
<name>A0A8U7MUJ1_CORMO</name>
<evidence type="ECO:0000313" key="2">
    <source>
        <dbReference type="Ensembl" id="ENSCMUP00000034464.1"/>
    </source>
</evidence>
<feature type="compositionally biased region" description="Pro residues" evidence="1">
    <location>
        <begin position="71"/>
        <end position="84"/>
    </location>
</feature>
<keyword evidence="3" id="KW-1185">Reference proteome</keyword>
<protein>
    <submittedName>
        <fullName evidence="2">Uncharacterized protein</fullName>
    </submittedName>
</protein>
<accession>A0A8U7MUJ1</accession>
<proteinExistence type="predicted"/>
<feature type="region of interest" description="Disordered" evidence="1">
    <location>
        <begin position="1"/>
        <end position="25"/>
    </location>
</feature>
<feature type="compositionally biased region" description="Polar residues" evidence="1">
    <location>
        <begin position="87"/>
        <end position="100"/>
    </location>
</feature>
<evidence type="ECO:0000256" key="1">
    <source>
        <dbReference type="SAM" id="MobiDB-lite"/>
    </source>
</evidence>
<evidence type="ECO:0000313" key="3">
    <source>
        <dbReference type="Proteomes" id="UP000694553"/>
    </source>
</evidence>